<dbReference type="OrthoDB" id="3026831at2759"/>
<dbReference type="HOGENOM" id="CLU_2197268_0_0_1"/>
<name>A0A0D0CJP6_9AGAR</name>
<organism evidence="1 2">
    <name type="scientific">Collybiopsis luxurians FD-317 M1</name>
    <dbReference type="NCBI Taxonomy" id="944289"/>
    <lineage>
        <taxon>Eukaryota</taxon>
        <taxon>Fungi</taxon>
        <taxon>Dikarya</taxon>
        <taxon>Basidiomycota</taxon>
        <taxon>Agaricomycotina</taxon>
        <taxon>Agaricomycetes</taxon>
        <taxon>Agaricomycetidae</taxon>
        <taxon>Agaricales</taxon>
        <taxon>Marasmiineae</taxon>
        <taxon>Omphalotaceae</taxon>
        <taxon>Collybiopsis</taxon>
        <taxon>Collybiopsis luxurians</taxon>
    </lineage>
</organism>
<protein>
    <submittedName>
        <fullName evidence="1">Uncharacterized protein</fullName>
    </submittedName>
</protein>
<proteinExistence type="predicted"/>
<dbReference type="EMBL" id="KN834765">
    <property type="protein sequence ID" value="KIK63009.1"/>
    <property type="molecule type" value="Genomic_DNA"/>
</dbReference>
<keyword evidence="2" id="KW-1185">Reference proteome</keyword>
<accession>A0A0D0CJP6</accession>
<evidence type="ECO:0000313" key="2">
    <source>
        <dbReference type="Proteomes" id="UP000053593"/>
    </source>
</evidence>
<sequence>MSDSDPHYIVYEGACKLNPRRLIASLLAERDRERLAGVGSQVSALDYLSNASTTLRLAGIGVENLDVFSDENGCSVICFTPELSDTTRREVGMSDIEVCNALITKVDE</sequence>
<reference evidence="1 2" key="1">
    <citation type="submission" date="2014-04" db="EMBL/GenBank/DDBJ databases">
        <title>Evolutionary Origins and Diversification of the Mycorrhizal Mutualists.</title>
        <authorList>
            <consortium name="DOE Joint Genome Institute"/>
            <consortium name="Mycorrhizal Genomics Consortium"/>
            <person name="Kohler A."/>
            <person name="Kuo A."/>
            <person name="Nagy L.G."/>
            <person name="Floudas D."/>
            <person name="Copeland A."/>
            <person name="Barry K.W."/>
            <person name="Cichocki N."/>
            <person name="Veneault-Fourrey C."/>
            <person name="LaButti K."/>
            <person name="Lindquist E.A."/>
            <person name="Lipzen A."/>
            <person name="Lundell T."/>
            <person name="Morin E."/>
            <person name="Murat C."/>
            <person name="Riley R."/>
            <person name="Ohm R."/>
            <person name="Sun H."/>
            <person name="Tunlid A."/>
            <person name="Henrissat B."/>
            <person name="Grigoriev I.V."/>
            <person name="Hibbett D.S."/>
            <person name="Martin F."/>
        </authorList>
    </citation>
    <scope>NUCLEOTIDE SEQUENCE [LARGE SCALE GENOMIC DNA]</scope>
    <source>
        <strain evidence="1 2">FD-317 M1</strain>
    </source>
</reference>
<evidence type="ECO:0000313" key="1">
    <source>
        <dbReference type="EMBL" id="KIK63009.1"/>
    </source>
</evidence>
<dbReference type="Proteomes" id="UP000053593">
    <property type="component" value="Unassembled WGS sequence"/>
</dbReference>
<gene>
    <name evidence="1" type="ORF">GYMLUDRAFT_57770</name>
</gene>
<dbReference type="AlphaFoldDB" id="A0A0D0CJP6"/>